<keyword evidence="2" id="KW-1133">Transmembrane helix</keyword>
<reference evidence="3 4" key="1">
    <citation type="submission" date="2019-07" db="EMBL/GenBank/DDBJ databases">
        <title>Whole genome shotgun sequence of Thiobacillus plumbophilus NBRC 107929.</title>
        <authorList>
            <person name="Hosoyama A."/>
            <person name="Uohara A."/>
            <person name="Ohji S."/>
            <person name="Ichikawa N."/>
        </authorList>
    </citation>
    <scope>NUCLEOTIDE SEQUENCE [LARGE SCALE GENOMIC DNA]</scope>
    <source>
        <strain evidence="3 4">NBRC 107929</strain>
    </source>
</reference>
<gene>
    <name evidence="3" type="ORF">TPL01_25460</name>
</gene>
<name>A0A512LA87_9PROT</name>
<dbReference type="OrthoDB" id="8812512at2"/>
<evidence type="ECO:0000313" key="3">
    <source>
        <dbReference type="EMBL" id="GEP31408.1"/>
    </source>
</evidence>
<comment type="caution">
    <text evidence="3">The sequence shown here is derived from an EMBL/GenBank/DDBJ whole genome shotgun (WGS) entry which is preliminary data.</text>
</comment>
<dbReference type="AlphaFoldDB" id="A0A512LA87"/>
<proteinExistence type="predicted"/>
<evidence type="ECO:0000256" key="2">
    <source>
        <dbReference type="SAM" id="Phobius"/>
    </source>
</evidence>
<organism evidence="3 4">
    <name type="scientific">Sulfuriferula plumbiphila</name>
    <dbReference type="NCBI Taxonomy" id="171865"/>
    <lineage>
        <taxon>Bacteria</taxon>
        <taxon>Pseudomonadati</taxon>
        <taxon>Pseudomonadota</taxon>
        <taxon>Betaproteobacteria</taxon>
        <taxon>Nitrosomonadales</taxon>
        <taxon>Sulfuricellaceae</taxon>
        <taxon>Sulfuriferula</taxon>
    </lineage>
</organism>
<protein>
    <submittedName>
        <fullName evidence="3">Uncharacterized protein</fullName>
    </submittedName>
</protein>
<feature type="transmembrane region" description="Helical" evidence="2">
    <location>
        <begin position="31"/>
        <end position="51"/>
    </location>
</feature>
<keyword evidence="2" id="KW-0472">Membrane</keyword>
<keyword evidence="4" id="KW-1185">Reference proteome</keyword>
<sequence length="104" mass="10951">MKKTPIFVGMTLGAIAGLFVAIPDGLGLKIVMMSIGAVAGTAVGGAISRIGERGRKIPLQKDSIPGVGFSSEDRMKTYWRDKGKIYPMPGHPDPEGATRDPVVV</sequence>
<dbReference type="EMBL" id="BKAD01000029">
    <property type="protein sequence ID" value="GEP31408.1"/>
    <property type="molecule type" value="Genomic_DNA"/>
</dbReference>
<dbReference type="Proteomes" id="UP000321337">
    <property type="component" value="Unassembled WGS sequence"/>
</dbReference>
<dbReference type="RefSeq" id="WP_147074344.1">
    <property type="nucleotide sequence ID" value="NZ_AP021884.1"/>
</dbReference>
<evidence type="ECO:0000256" key="1">
    <source>
        <dbReference type="SAM" id="MobiDB-lite"/>
    </source>
</evidence>
<feature type="region of interest" description="Disordered" evidence="1">
    <location>
        <begin position="83"/>
        <end position="104"/>
    </location>
</feature>
<keyword evidence="2" id="KW-0812">Transmembrane</keyword>
<evidence type="ECO:0000313" key="4">
    <source>
        <dbReference type="Proteomes" id="UP000321337"/>
    </source>
</evidence>
<accession>A0A512LA87</accession>